<feature type="region of interest" description="Disordered" evidence="1">
    <location>
        <begin position="1"/>
        <end position="35"/>
    </location>
</feature>
<evidence type="ECO:0000256" key="1">
    <source>
        <dbReference type="SAM" id="MobiDB-lite"/>
    </source>
</evidence>
<protein>
    <submittedName>
        <fullName evidence="2">Uncharacterized protein</fullName>
    </submittedName>
</protein>
<accession>A0A7R9D8T4</accession>
<organism evidence="2">
    <name type="scientific">Timema cristinae</name>
    <name type="common">Walking stick</name>
    <dbReference type="NCBI Taxonomy" id="61476"/>
    <lineage>
        <taxon>Eukaryota</taxon>
        <taxon>Metazoa</taxon>
        <taxon>Ecdysozoa</taxon>
        <taxon>Arthropoda</taxon>
        <taxon>Hexapoda</taxon>
        <taxon>Insecta</taxon>
        <taxon>Pterygota</taxon>
        <taxon>Neoptera</taxon>
        <taxon>Polyneoptera</taxon>
        <taxon>Phasmatodea</taxon>
        <taxon>Timematodea</taxon>
        <taxon>Timematoidea</taxon>
        <taxon>Timematidae</taxon>
        <taxon>Timema</taxon>
    </lineage>
</organism>
<proteinExistence type="predicted"/>
<name>A0A7R9D8T4_TIMCR</name>
<dbReference type="AlphaFoldDB" id="A0A7R9D8T4"/>
<reference evidence="2" key="1">
    <citation type="submission" date="2020-11" db="EMBL/GenBank/DDBJ databases">
        <authorList>
            <person name="Tran Van P."/>
        </authorList>
    </citation>
    <scope>NUCLEOTIDE SEQUENCE</scope>
</reference>
<feature type="compositionally biased region" description="Basic residues" evidence="1">
    <location>
        <begin position="1"/>
        <end position="16"/>
    </location>
</feature>
<gene>
    <name evidence="2" type="ORF">TCEB3V08_LOCUS10385</name>
</gene>
<evidence type="ECO:0000313" key="2">
    <source>
        <dbReference type="EMBL" id="CAD7410220.1"/>
    </source>
</evidence>
<dbReference type="EMBL" id="OC321547">
    <property type="protein sequence ID" value="CAD7410220.1"/>
    <property type="molecule type" value="Genomic_DNA"/>
</dbReference>
<sequence length="159" mass="18167">MSCKHGRRTARGRRPAQVRAPGFGTSPRRSKSHRSVSFTGFAYPSRLAPKNSILLTALLTVLELRVTQNRSNCGTIQYIREYLGELQQCDLGAVLRQRKHKRPCTRTFRPHTFSDWSLWDGKEVESRTQKKEGIIEHQFLKIPVLSGVVVTNISDFEND</sequence>